<evidence type="ECO:0000313" key="1">
    <source>
        <dbReference type="EMBL" id="MBB3706216.1"/>
    </source>
</evidence>
<accession>A0ABR6H6T1</accession>
<protein>
    <recommendedName>
        <fullName evidence="3">Thioesterase domain-containing protein</fullName>
    </recommendedName>
</protein>
<dbReference type="EMBL" id="JACICB010000008">
    <property type="protein sequence ID" value="MBB3706216.1"/>
    <property type="molecule type" value="Genomic_DNA"/>
</dbReference>
<sequence length="95" mass="10461">MVVSAASGRRRPEWQSDLSWTSLALPSFCAGLVAEVEHPQAAIVDMRPMIRTVGRDGLELHAGFVGEVTDGLVAAVRVERRSRRALRRAGSFIFR</sequence>
<proteinExistence type="predicted"/>
<gene>
    <name evidence="1" type="ORF">FHS67_002536</name>
</gene>
<comment type="caution">
    <text evidence="1">The sequence shown here is derived from an EMBL/GenBank/DDBJ whole genome shotgun (WGS) entry which is preliminary data.</text>
</comment>
<name>A0ABR6H6T1_AMIAI</name>
<keyword evidence="2" id="KW-1185">Reference proteome</keyword>
<dbReference type="RefSeq" id="WP_067963642.1">
    <property type="nucleotide sequence ID" value="NZ_CP015005.1"/>
</dbReference>
<dbReference type="Proteomes" id="UP000577697">
    <property type="component" value="Unassembled WGS sequence"/>
</dbReference>
<evidence type="ECO:0000313" key="2">
    <source>
        <dbReference type="Proteomes" id="UP000577697"/>
    </source>
</evidence>
<reference evidence="1 2" key="1">
    <citation type="submission" date="2020-08" db="EMBL/GenBank/DDBJ databases">
        <title>Genomic Encyclopedia of Type Strains, Phase IV (KMG-IV): sequencing the most valuable type-strain genomes for metagenomic binning, comparative biology and taxonomic classification.</title>
        <authorList>
            <person name="Goeker M."/>
        </authorList>
    </citation>
    <scope>NUCLEOTIDE SEQUENCE [LARGE SCALE GENOMIC DNA]</scope>
    <source>
        <strain evidence="1 2">DSM 10368</strain>
    </source>
</reference>
<evidence type="ECO:0008006" key="3">
    <source>
        <dbReference type="Google" id="ProtNLM"/>
    </source>
</evidence>
<organism evidence="1 2">
    <name type="scientific">Aminobacter aminovorans</name>
    <name type="common">Chelatobacter heintzii</name>
    <dbReference type="NCBI Taxonomy" id="83263"/>
    <lineage>
        <taxon>Bacteria</taxon>
        <taxon>Pseudomonadati</taxon>
        <taxon>Pseudomonadota</taxon>
        <taxon>Alphaproteobacteria</taxon>
        <taxon>Hyphomicrobiales</taxon>
        <taxon>Phyllobacteriaceae</taxon>
        <taxon>Aminobacter</taxon>
    </lineage>
</organism>